<dbReference type="PANTHER" id="PTHR33184">
    <property type="entry name" value="PROTEIN TAPETUM DETERMINANT 1-LIKE-RELATED"/>
    <property type="match status" value="1"/>
</dbReference>
<name>A0A5B7BUD2_DAVIN</name>
<proteinExistence type="predicted"/>
<organism evidence="3">
    <name type="scientific">Davidia involucrata</name>
    <name type="common">Dove tree</name>
    <dbReference type="NCBI Taxonomy" id="16924"/>
    <lineage>
        <taxon>Eukaryota</taxon>
        <taxon>Viridiplantae</taxon>
        <taxon>Streptophyta</taxon>
        <taxon>Embryophyta</taxon>
        <taxon>Tracheophyta</taxon>
        <taxon>Spermatophyta</taxon>
        <taxon>Magnoliopsida</taxon>
        <taxon>eudicotyledons</taxon>
        <taxon>Gunneridae</taxon>
        <taxon>Pentapetalae</taxon>
        <taxon>asterids</taxon>
        <taxon>Cornales</taxon>
        <taxon>Nyssaceae</taxon>
        <taxon>Davidia</taxon>
    </lineage>
</organism>
<evidence type="ECO:0000256" key="2">
    <source>
        <dbReference type="SAM" id="Phobius"/>
    </source>
</evidence>
<keyword evidence="2" id="KW-0472">Membrane</keyword>
<dbReference type="Pfam" id="PF24068">
    <property type="entry name" value="TPD1_C"/>
    <property type="match status" value="1"/>
</dbReference>
<dbReference type="AlphaFoldDB" id="A0A5B7BUD2"/>
<sequence>MVGFCGGPGTLKKGVGLPMGGVVKLFAVVLLLCFVERGCCKCTLNSIEMSTVNTFSGMQGNPQWRVTVTNNCQCAQAFIYLDCGGISFQSIQKVDPPILVKKGDQCLLNKGL</sequence>
<evidence type="ECO:0000313" key="3">
    <source>
        <dbReference type="EMBL" id="MPA72580.1"/>
    </source>
</evidence>
<evidence type="ECO:0000256" key="1">
    <source>
        <dbReference type="ARBA" id="ARBA00022729"/>
    </source>
</evidence>
<accession>A0A5B7BUD2</accession>
<protein>
    <submittedName>
        <fullName evidence="3">Uncharacterized protein</fullName>
    </submittedName>
</protein>
<dbReference type="PANTHER" id="PTHR33184:SF72">
    <property type="entry name" value="BETA-1,3-N-ACETYLGLUCOSAMINYLTRANSFERASE FAMILY PROTEIN"/>
    <property type="match status" value="1"/>
</dbReference>
<keyword evidence="1" id="KW-0732">Signal</keyword>
<reference evidence="3" key="1">
    <citation type="submission" date="2019-08" db="EMBL/GenBank/DDBJ databases">
        <title>Reference gene set and small RNA set construction with multiple tissues from Davidia involucrata Baill.</title>
        <authorList>
            <person name="Yang H."/>
            <person name="Zhou C."/>
            <person name="Li G."/>
            <person name="Wang J."/>
            <person name="Gao P."/>
            <person name="Wang M."/>
            <person name="Wang R."/>
            <person name="Zhao Y."/>
        </authorList>
    </citation>
    <scope>NUCLEOTIDE SEQUENCE</scope>
    <source>
        <tissue evidence="3">Mixed with DoveR01_LX</tissue>
    </source>
</reference>
<dbReference type="InterPro" id="IPR040361">
    <property type="entry name" value="TPD1"/>
</dbReference>
<feature type="transmembrane region" description="Helical" evidence="2">
    <location>
        <begin position="15"/>
        <end position="35"/>
    </location>
</feature>
<dbReference type="GO" id="GO:0001709">
    <property type="term" value="P:cell fate determination"/>
    <property type="evidence" value="ECO:0007669"/>
    <property type="project" value="TreeGrafter"/>
</dbReference>
<keyword evidence="2" id="KW-0812">Transmembrane</keyword>
<keyword evidence="2" id="KW-1133">Transmembrane helix</keyword>
<gene>
    <name evidence="3" type="ORF">Din_042021</name>
</gene>
<dbReference type="EMBL" id="GHES01042021">
    <property type="protein sequence ID" value="MPA72580.1"/>
    <property type="molecule type" value="Transcribed_RNA"/>
</dbReference>